<organism evidence="3 4">
    <name type="scientific">Knufia peltigerae</name>
    <dbReference type="NCBI Taxonomy" id="1002370"/>
    <lineage>
        <taxon>Eukaryota</taxon>
        <taxon>Fungi</taxon>
        <taxon>Dikarya</taxon>
        <taxon>Ascomycota</taxon>
        <taxon>Pezizomycotina</taxon>
        <taxon>Eurotiomycetes</taxon>
        <taxon>Chaetothyriomycetidae</taxon>
        <taxon>Chaetothyriales</taxon>
        <taxon>Trichomeriaceae</taxon>
        <taxon>Knufia</taxon>
    </lineage>
</organism>
<dbReference type="InterPro" id="IPR006076">
    <property type="entry name" value="FAD-dep_OxRdtase"/>
</dbReference>
<feature type="domain" description="FAD dependent oxidoreductase" evidence="2">
    <location>
        <begin position="59"/>
        <end position="459"/>
    </location>
</feature>
<proteinExistence type="predicted"/>
<dbReference type="PANTHER" id="PTHR13847:SF213">
    <property type="entry name" value="DEPENDENT OXIDOREDUCTASE, PUTATIVE-RELATED"/>
    <property type="match status" value="1"/>
</dbReference>
<evidence type="ECO:0000259" key="2">
    <source>
        <dbReference type="Pfam" id="PF01266"/>
    </source>
</evidence>
<name>A0AA38XYV7_9EURO</name>
<dbReference type="EMBL" id="JAPDRN010000069">
    <property type="protein sequence ID" value="KAJ9629094.1"/>
    <property type="molecule type" value="Genomic_DNA"/>
</dbReference>
<dbReference type="AlphaFoldDB" id="A0AA38XYV7"/>
<dbReference type="GO" id="GO:0005737">
    <property type="term" value="C:cytoplasm"/>
    <property type="evidence" value="ECO:0007669"/>
    <property type="project" value="TreeGrafter"/>
</dbReference>
<evidence type="ECO:0000256" key="1">
    <source>
        <dbReference type="SAM" id="MobiDB-lite"/>
    </source>
</evidence>
<dbReference type="Gene3D" id="3.30.9.10">
    <property type="entry name" value="D-Amino Acid Oxidase, subunit A, domain 2"/>
    <property type="match status" value="1"/>
</dbReference>
<dbReference type="SUPFAM" id="SSF51905">
    <property type="entry name" value="FAD/NAD(P)-binding domain"/>
    <property type="match status" value="1"/>
</dbReference>
<protein>
    <recommendedName>
        <fullName evidence="2">FAD dependent oxidoreductase domain-containing protein</fullName>
    </recommendedName>
</protein>
<comment type="caution">
    <text evidence="3">The sequence shown here is derived from an EMBL/GenBank/DDBJ whole genome shotgun (WGS) entry which is preliminary data.</text>
</comment>
<evidence type="ECO:0000313" key="3">
    <source>
        <dbReference type="EMBL" id="KAJ9629094.1"/>
    </source>
</evidence>
<dbReference type="PANTHER" id="PTHR13847">
    <property type="entry name" value="SARCOSINE DEHYDROGENASE-RELATED"/>
    <property type="match status" value="1"/>
</dbReference>
<sequence>MTNPRPKIWLDSTIGSNLLAQISGDPGLPQPKPTVSSWQVPSHPAVGSAQSKVLPRTTDFLIIGSGITGLGVAKTLLEDPTSGSKTVTVLDARGLCSGATGRNGGQLVKPYALRFAQLADDFGLETATKIARLALYTLEEMHRLADSYDDDLRREAVARRVTKRIVYMDKASWGRVQAAVDLYETHLPEEKGSFQRVPKEEVESGWNVKGGYGGYKFPAGVCWPYRLVTGVFKRLQDKYGGSGRLNIETHTPATAILYDADTDPAHPYMVVTPRGIIRTAALVHCNNGHASHLLPHLRGKIWPLRGTMSSQEPGHKFPDLSSKVSWTFLRDMHYDKPSGTLELGWWYALQNAPAGDVWIGGDHKRVEEIFTADDSQVGEESVETVSNILPRVFTEKWMPQKAKVQRIWTGVMSRTGDTLPFVGRLRSTATGRPGEGEWIAAGWNSYGMTNGLTSGRAVALMMLGKDPPDWFPSAYLPTEERLNKPAFTAEAATLRFLDESGIGATLQPSLEGRPKL</sequence>
<reference evidence="3" key="1">
    <citation type="submission" date="2022-10" db="EMBL/GenBank/DDBJ databases">
        <title>Culturing micro-colonial fungi from biological soil crusts in the Mojave desert and describing Neophaeococcomyces mojavensis, and introducing the new genera and species Taxawa tesnikishii.</title>
        <authorList>
            <person name="Kurbessoian T."/>
            <person name="Stajich J.E."/>
        </authorList>
    </citation>
    <scope>NUCLEOTIDE SEQUENCE</scope>
    <source>
        <strain evidence="3">TK_35</strain>
    </source>
</reference>
<gene>
    <name evidence="3" type="ORF">H2204_009034</name>
</gene>
<dbReference type="Gene3D" id="3.50.50.60">
    <property type="entry name" value="FAD/NAD(P)-binding domain"/>
    <property type="match status" value="1"/>
</dbReference>
<feature type="region of interest" description="Disordered" evidence="1">
    <location>
        <begin position="23"/>
        <end position="43"/>
    </location>
</feature>
<evidence type="ECO:0000313" key="4">
    <source>
        <dbReference type="Proteomes" id="UP001172681"/>
    </source>
</evidence>
<dbReference type="InterPro" id="IPR036188">
    <property type="entry name" value="FAD/NAD-bd_sf"/>
</dbReference>
<dbReference type="Proteomes" id="UP001172681">
    <property type="component" value="Unassembled WGS sequence"/>
</dbReference>
<keyword evidence="4" id="KW-1185">Reference proteome</keyword>
<dbReference type="Pfam" id="PF01266">
    <property type="entry name" value="DAO"/>
    <property type="match status" value="1"/>
</dbReference>
<accession>A0AA38XYV7</accession>